<sequence length="738" mass="80898">MKETSYNPQLSRRKFISNLGCLTISFSLIGTDWAEAKPKIVEENLPGALRRQPRLDAWLEVLGDGRVRVLIGKMELGQGVRTAIAQVAAEELDLALNQIEVHLAETERTPNEGYTAGSGSMENTAMSVRYAAAFARQKLLEMAARRWQTESDQLTMANGVVSRKGKKQTLRFAQLLNGAQLEGEVKLPVKLKSPETYRYVGKAIPRTDIEQMVRAQALYVQDLRMPGMVHARVVRPPVYGSKLLSFDEQAFASKAPDLLKTVIDGTFLAVVAADEYQAVLARQSALEHARWSSATPLPEGQDLAQYIRGFPAKSQKVKEQGTTEALDQKDGKTVKASYFKPYQMHGSIGPSCGVALYKEGTLHVWSHSQGIYPFRDALAKMLGLEAEKVHVIGVPGSGCYGHNGADDAATDAALVAMAMPGTPIRLQWMREDEHAWEPYGSAMGMEAEARLDDTGKISHWRYSVWSDGHSNRPGGNPGNLLAAWHLDKPFPQPSMGYFGGGYRNSEPYYDIPNLKIDAHAFEGPLRVSSLRSLGAYANIFAIESLMDELAEKARQDPLDFRLAHSTDERAIAVMKKLGKMIENEKNGPNEGIGLAFSRYKNVASYCAVAAKVAVDKNSGEVKVLGLWAALDAGQVINLDGVINQTEGCLIQATSWTLKEEVGFGQQQISTRDWTSYPIMRYTEVPKVQVVVIDHPELEPLGAGEAAQAPTAAALVNAIYRASGKRIRNLPVKSVDEVG</sequence>
<dbReference type="Pfam" id="PF02738">
    <property type="entry name" value="MoCoBD_1"/>
    <property type="match status" value="1"/>
</dbReference>
<dbReference type="Gene3D" id="3.30.365.10">
    <property type="entry name" value="Aldehyde oxidase/xanthine dehydrogenase, molybdopterin binding domain"/>
    <property type="match status" value="4"/>
</dbReference>
<dbReference type="Gene3D" id="3.90.1170.50">
    <property type="entry name" value="Aldehyde oxidase/xanthine dehydrogenase, a/b hammerhead"/>
    <property type="match status" value="1"/>
</dbReference>
<dbReference type="InterPro" id="IPR052516">
    <property type="entry name" value="N-heterocyclic_Hydroxylase"/>
</dbReference>
<dbReference type="SUPFAM" id="SSF56003">
    <property type="entry name" value="Molybdenum cofactor-binding domain"/>
    <property type="match status" value="2"/>
</dbReference>
<dbReference type="InterPro" id="IPR008274">
    <property type="entry name" value="AldOxase/xan_DH_MoCoBD1"/>
</dbReference>
<name>A0A8J3D9Y0_9BACT</name>
<evidence type="ECO:0000313" key="2">
    <source>
        <dbReference type="EMBL" id="GHB73618.1"/>
    </source>
</evidence>
<organism evidence="2 3">
    <name type="scientific">Persicitalea jodogahamensis</name>
    <dbReference type="NCBI Taxonomy" id="402147"/>
    <lineage>
        <taxon>Bacteria</taxon>
        <taxon>Pseudomonadati</taxon>
        <taxon>Bacteroidota</taxon>
        <taxon>Cytophagia</taxon>
        <taxon>Cytophagales</taxon>
        <taxon>Spirosomataceae</taxon>
        <taxon>Persicitalea</taxon>
    </lineage>
</organism>
<dbReference type="PANTHER" id="PTHR47495">
    <property type="entry name" value="ALDEHYDE DEHYDROGENASE"/>
    <property type="match status" value="1"/>
</dbReference>
<dbReference type="AlphaFoldDB" id="A0A8J3D9Y0"/>
<evidence type="ECO:0000313" key="3">
    <source>
        <dbReference type="Proteomes" id="UP000598271"/>
    </source>
</evidence>
<evidence type="ECO:0000259" key="1">
    <source>
        <dbReference type="SMART" id="SM01008"/>
    </source>
</evidence>
<dbReference type="SMART" id="SM01008">
    <property type="entry name" value="Ald_Xan_dh_C"/>
    <property type="match status" value="1"/>
</dbReference>
<reference evidence="2 3" key="1">
    <citation type="journal article" date="2014" name="Int. J. Syst. Evol. Microbiol.">
        <title>Complete genome sequence of Corynebacterium casei LMG S-19264T (=DSM 44701T), isolated from a smear-ripened cheese.</title>
        <authorList>
            <consortium name="US DOE Joint Genome Institute (JGI-PGF)"/>
            <person name="Walter F."/>
            <person name="Albersmeier A."/>
            <person name="Kalinowski J."/>
            <person name="Ruckert C."/>
        </authorList>
    </citation>
    <scope>NUCLEOTIDE SEQUENCE [LARGE SCALE GENOMIC DNA]</scope>
    <source>
        <strain evidence="2 3">KCTC 12866</strain>
    </source>
</reference>
<proteinExistence type="predicted"/>
<dbReference type="PIRSF" id="PIRSF036389">
    <property type="entry name" value="IOR_B"/>
    <property type="match status" value="1"/>
</dbReference>
<dbReference type="InterPro" id="IPR012368">
    <property type="entry name" value="OxRdtase_Mopterin-bd_su_IorB"/>
</dbReference>
<feature type="domain" description="Aldehyde oxidase/xanthine dehydrogenase a/b hammerhead" evidence="1">
    <location>
        <begin position="214"/>
        <end position="298"/>
    </location>
</feature>
<dbReference type="InterPro" id="IPR000674">
    <property type="entry name" value="Ald_Oxase/Xan_DH_a/b"/>
</dbReference>
<keyword evidence="3" id="KW-1185">Reference proteome</keyword>
<dbReference type="EMBL" id="BMXF01000002">
    <property type="protein sequence ID" value="GHB73618.1"/>
    <property type="molecule type" value="Genomic_DNA"/>
</dbReference>
<protein>
    <submittedName>
        <fullName evidence="2">Aldehyde dehydrogenase</fullName>
    </submittedName>
</protein>
<comment type="caution">
    <text evidence="2">The sequence shown here is derived from an EMBL/GenBank/DDBJ whole genome shotgun (WGS) entry which is preliminary data.</text>
</comment>
<accession>A0A8J3D9Y0</accession>
<dbReference type="GO" id="GO:0016491">
    <property type="term" value="F:oxidoreductase activity"/>
    <property type="evidence" value="ECO:0007669"/>
    <property type="project" value="InterPro"/>
</dbReference>
<dbReference type="InterPro" id="IPR046867">
    <property type="entry name" value="AldOxase/xan_DH_MoCoBD2"/>
</dbReference>
<dbReference type="Pfam" id="PF20256">
    <property type="entry name" value="MoCoBD_2"/>
    <property type="match status" value="2"/>
</dbReference>
<gene>
    <name evidence="2" type="ORF">GCM10007390_29700</name>
</gene>
<dbReference type="PANTHER" id="PTHR47495:SF1">
    <property type="entry name" value="BLL3820 PROTEIN"/>
    <property type="match status" value="1"/>
</dbReference>
<dbReference type="RefSeq" id="WP_189565248.1">
    <property type="nucleotide sequence ID" value="NZ_BMXF01000002.1"/>
</dbReference>
<dbReference type="InterPro" id="IPR037165">
    <property type="entry name" value="AldOxase/xan_DH_Mopterin-bd_sf"/>
</dbReference>
<dbReference type="Proteomes" id="UP000598271">
    <property type="component" value="Unassembled WGS sequence"/>
</dbReference>